<feature type="signal peptide" evidence="1">
    <location>
        <begin position="1"/>
        <end position="24"/>
    </location>
</feature>
<sequence length="87" mass="9470">MTRYNLSLASLMAICVLSSSPLLADENAESTAYTYGMNLNIAKVIRTEEPQPQVCEVVQVKMTYLSTQGTTETVSYLKLADVCVSNG</sequence>
<evidence type="ECO:0000313" key="3">
    <source>
        <dbReference type="Proteomes" id="UP000198512"/>
    </source>
</evidence>
<keyword evidence="1" id="KW-0732">Signal</keyword>
<dbReference type="RefSeq" id="WP_069519834.1">
    <property type="nucleotide sequence ID" value="NZ_FOFP01000008.1"/>
</dbReference>
<dbReference type="Gene3D" id="2.30.140.50">
    <property type="entry name" value="Protein of unknown function DUF2790"/>
    <property type="match status" value="1"/>
</dbReference>
<gene>
    <name evidence="2" type="ORF">SAMN05216600_108110</name>
</gene>
<dbReference type="Pfam" id="PF10976">
    <property type="entry name" value="DUF2790"/>
    <property type="match status" value="1"/>
</dbReference>
<reference evidence="2 3" key="1">
    <citation type="submission" date="2016-10" db="EMBL/GenBank/DDBJ databases">
        <authorList>
            <person name="Varghese N."/>
            <person name="Submissions S."/>
        </authorList>
    </citation>
    <scope>NUCLEOTIDE SEQUENCE [LARGE SCALE GENOMIC DNA]</scope>
    <source>
        <strain evidence="2 3">CIP 109853</strain>
    </source>
</reference>
<protein>
    <recommendedName>
        <fullName evidence="4">DUF2790 domain-containing protein</fullName>
    </recommendedName>
</protein>
<keyword evidence="3" id="KW-1185">Reference proteome</keyword>
<feature type="chain" id="PRO_5045895699" description="DUF2790 domain-containing protein" evidence="1">
    <location>
        <begin position="25"/>
        <end position="87"/>
    </location>
</feature>
<accession>A0ABY1BER2</accession>
<name>A0ABY1BER2_9PSED</name>
<proteinExistence type="predicted"/>
<organism evidence="2 3">
    <name type="scientific">Pseudomonas cuatrocienegasensis</name>
    <dbReference type="NCBI Taxonomy" id="543360"/>
    <lineage>
        <taxon>Bacteria</taxon>
        <taxon>Pseudomonadati</taxon>
        <taxon>Pseudomonadota</taxon>
        <taxon>Gammaproteobacteria</taxon>
        <taxon>Pseudomonadales</taxon>
        <taxon>Pseudomonadaceae</taxon>
        <taxon>Pseudomonas</taxon>
    </lineage>
</organism>
<comment type="caution">
    <text evidence="2">The sequence shown here is derived from an EMBL/GenBank/DDBJ whole genome shotgun (WGS) entry which is preliminary data.</text>
</comment>
<evidence type="ECO:0000256" key="1">
    <source>
        <dbReference type="SAM" id="SignalP"/>
    </source>
</evidence>
<dbReference type="EMBL" id="FOFP01000008">
    <property type="protein sequence ID" value="SEQ66419.1"/>
    <property type="molecule type" value="Genomic_DNA"/>
</dbReference>
<dbReference type="InterPro" id="IPR021245">
    <property type="entry name" value="DUF2790"/>
</dbReference>
<dbReference type="Proteomes" id="UP000198512">
    <property type="component" value="Unassembled WGS sequence"/>
</dbReference>
<evidence type="ECO:0008006" key="4">
    <source>
        <dbReference type="Google" id="ProtNLM"/>
    </source>
</evidence>
<evidence type="ECO:0000313" key="2">
    <source>
        <dbReference type="EMBL" id="SEQ66419.1"/>
    </source>
</evidence>